<dbReference type="PANTHER" id="PTHR30336">
    <property type="entry name" value="INNER MEMBRANE PROTEIN, PROBABLE PERMEASE"/>
    <property type="match status" value="1"/>
</dbReference>
<dbReference type="EMBL" id="FMAF01000002">
    <property type="protein sequence ID" value="SCB15901.1"/>
    <property type="molecule type" value="Genomic_DNA"/>
</dbReference>
<name>A0A1C3UKA3_9HYPH</name>
<feature type="region of interest" description="Disordered" evidence="1">
    <location>
        <begin position="1"/>
        <end position="22"/>
    </location>
</feature>
<feature type="compositionally biased region" description="Polar residues" evidence="1">
    <location>
        <begin position="1"/>
        <end position="15"/>
    </location>
</feature>
<dbReference type="GO" id="GO:0005886">
    <property type="term" value="C:plasma membrane"/>
    <property type="evidence" value="ECO:0007669"/>
    <property type="project" value="TreeGrafter"/>
</dbReference>
<evidence type="ECO:0000313" key="5">
    <source>
        <dbReference type="Proteomes" id="UP000199205"/>
    </source>
</evidence>
<dbReference type="Proteomes" id="UP000199205">
    <property type="component" value="Unassembled WGS sequence"/>
</dbReference>
<evidence type="ECO:0000313" key="4">
    <source>
        <dbReference type="EMBL" id="SCB15901.1"/>
    </source>
</evidence>
<dbReference type="InterPro" id="IPR003848">
    <property type="entry name" value="DUF218"/>
</dbReference>
<dbReference type="CDD" id="cd06259">
    <property type="entry name" value="YdcF-like"/>
    <property type="match status" value="1"/>
</dbReference>
<gene>
    <name evidence="4" type="ORF">GA0061101_102542</name>
</gene>
<keyword evidence="2" id="KW-0472">Membrane</keyword>
<feature type="domain" description="DUF218" evidence="3">
    <location>
        <begin position="72"/>
        <end position="211"/>
    </location>
</feature>
<feature type="transmembrane region" description="Helical" evidence="2">
    <location>
        <begin position="34"/>
        <end position="57"/>
    </location>
</feature>
<keyword evidence="2" id="KW-0812">Transmembrane</keyword>
<protein>
    <submittedName>
        <fullName evidence="4">Uncharacterized SAM-binding protein YcdF, DUF218 family</fullName>
    </submittedName>
</protein>
<sequence length="240" mass="26657">MSMDLSTRKTVSSQSMREESRSDRPVRRSLFRRLLRWGGFAFIFLAAIIFGGFLHFADSITTLKPPLEPKADAIVVLTGGYQRIDQAVELLRSGAGHRLLISGAHPTTTPSQIRRLTQSSVGLFNCCVDIGYDAIDTIGNAREAAKWIHAKGYKSVLVVTNNYHMPRSLAELKYVDPATDFIPYPVVNSDLKTKNWFTDPNALRTMISEYAKVLLTGARNLTGLGRPVGLRSQEQSDDPD</sequence>
<dbReference type="GO" id="GO:0000270">
    <property type="term" value="P:peptidoglycan metabolic process"/>
    <property type="evidence" value="ECO:0007669"/>
    <property type="project" value="TreeGrafter"/>
</dbReference>
<keyword evidence="2" id="KW-1133">Transmembrane helix</keyword>
<dbReference type="GO" id="GO:0043164">
    <property type="term" value="P:Gram-negative-bacterium-type cell wall biogenesis"/>
    <property type="evidence" value="ECO:0007669"/>
    <property type="project" value="TreeGrafter"/>
</dbReference>
<dbReference type="InterPro" id="IPR051599">
    <property type="entry name" value="Cell_Envelope_Assoc"/>
</dbReference>
<evidence type="ECO:0000256" key="2">
    <source>
        <dbReference type="SAM" id="Phobius"/>
    </source>
</evidence>
<organism evidence="4 5">
    <name type="scientific">Rhizobium lusitanum</name>
    <dbReference type="NCBI Taxonomy" id="293958"/>
    <lineage>
        <taxon>Bacteria</taxon>
        <taxon>Pseudomonadati</taxon>
        <taxon>Pseudomonadota</taxon>
        <taxon>Alphaproteobacteria</taxon>
        <taxon>Hyphomicrobiales</taxon>
        <taxon>Rhizobiaceae</taxon>
        <taxon>Rhizobium/Agrobacterium group</taxon>
        <taxon>Rhizobium</taxon>
    </lineage>
</organism>
<dbReference type="Pfam" id="PF02698">
    <property type="entry name" value="DUF218"/>
    <property type="match status" value="1"/>
</dbReference>
<dbReference type="PANTHER" id="PTHR30336:SF4">
    <property type="entry name" value="ENVELOPE BIOGENESIS FACTOR ELYC"/>
    <property type="match status" value="1"/>
</dbReference>
<reference evidence="5" key="1">
    <citation type="submission" date="2016-08" db="EMBL/GenBank/DDBJ databases">
        <authorList>
            <person name="Varghese N."/>
            <person name="Submissions Spin"/>
        </authorList>
    </citation>
    <scope>NUCLEOTIDE SEQUENCE [LARGE SCALE GENOMIC DNA]</scope>
    <source>
        <strain evidence="5">P1-7</strain>
    </source>
</reference>
<evidence type="ECO:0000256" key="1">
    <source>
        <dbReference type="SAM" id="MobiDB-lite"/>
    </source>
</evidence>
<proteinExistence type="predicted"/>
<dbReference type="AlphaFoldDB" id="A0A1C3UKA3"/>
<evidence type="ECO:0000259" key="3">
    <source>
        <dbReference type="Pfam" id="PF02698"/>
    </source>
</evidence>
<accession>A0A1C3UKA3</accession>